<dbReference type="GO" id="GO:0051321">
    <property type="term" value="P:meiotic cell cycle"/>
    <property type="evidence" value="ECO:0007669"/>
    <property type="project" value="UniProtKB-KW"/>
</dbReference>
<dbReference type="Pfam" id="PF13868">
    <property type="entry name" value="TPH"/>
    <property type="match status" value="1"/>
</dbReference>
<evidence type="ECO:0000256" key="2">
    <source>
        <dbReference type="ARBA" id="ARBA00004611"/>
    </source>
</evidence>
<evidence type="ECO:0000256" key="11">
    <source>
        <dbReference type="ARBA" id="ARBA00023254"/>
    </source>
</evidence>
<evidence type="ECO:0000313" key="17">
    <source>
        <dbReference type="EMBL" id="CAD7425916.1"/>
    </source>
</evidence>
<keyword evidence="9" id="KW-0206">Cytoskeleton</keyword>
<dbReference type="GO" id="GO:0044782">
    <property type="term" value="P:cilium organization"/>
    <property type="evidence" value="ECO:0007669"/>
    <property type="project" value="TreeGrafter"/>
</dbReference>
<keyword evidence="5" id="KW-0963">Cytoplasm</keyword>
<evidence type="ECO:0000256" key="12">
    <source>
        <dbReference type="ARBA" id="ARBA00023273"/>
    </source>
</evidence>
<feature type="coiled-coil region" evidence="14">
    <location>
        <begin position="82"/>
        <end position="352"/>
    </location>
</feature>
<gene>
    <name evidence="17" type="ORF">TMSB3V08_LOCUS2818</name>
</gene>
<feature type="domain" description="Trichohyalin-plectin-homology" evidence="16">
    <location>
        <begin position="12"/>
        <end position="363"/>
    </location>
</feature>
<keyword evidence="6" id="KW-0282">Flagellum</keyword>
<organism evidence="17">
    <name type="scientific">Timema monikensis</name>
    <dbReference type="NCBI Taxonomy" id="170555"/>
    <lineage>
        <taxon>Eukaryota</taxon>
        <taxon>Metazoa</taxon>
        <taxon>Ecdysozoa</taxon>
        <taxon>Arthropoda</taxon>
        <taxon>Hexapoda</taxon>
        <taxon>Insecta</taxon>
        <taxon>Pterygota</taxon>
        <taxon>Neoptera</taxon>
        <taxon>Polyneoptera</taxon>
        <taxon>Phasmatodea</taxon>
        <taxon>Timematodea</taxon>
        <taxon>Timematoidea</taxon>
        <taxon>Timematidae</taxon>
        <taxon>Timema</taxon>
    </lineage>
</organism>
<name>A0A7R9HKA8_9NEOP</name>
<comment type="similarity">
    <text evidence="3">Belongs to the MNS1 family.</text>
</comment>
<evidence type="ECO:0000259" key="16">
    <source>
        <dbReference type="Pfam" id="PF13868"/>
    </source>
</evidence>
<evidence type="ECO:0000256" key="15">
    <source>
        <dbReference type="SAM" id="MobiDB-lite"/>
    </source>
</evidence>
<dbReference type="InterPro" id="IPR043597">
    <property type="entry name" value="TPH_dom"/>
</dbReference>
<keyword evidence="11" id="KW-0469">Meiosis</keyword>
<protein>
    <recommendedName>
        <fullName evidence="4">Meiosis-specific nuclear structural protein 1</fullName>
    </recommendedName>
</protein>
<evidence type="ECO:0000256" key="4">
    <source>
        <dbReference type="ARBA" id="ARBA00014813"/>
    </source>
</evidence>
<evidence type="ECO:0000256" key="6">
    <source>
        <dbReference type="ARBA" id="ARBA00022846"/>
    </source>
</evidence>
<feature type="compositionally biased region" description="Polar residues" evidence="15">
    <location>
        <begin position="694"/>
        <end position="704"/>
    </location>
</feature>
<dbReference type="InterPro" id="IPR026504">
    <property type="entry name" value="MNS1"/>
</dbReference>
<dbReference type="GO" id="GO:0005634">
    <property type="term" value="C:nucleus"/>
    <property type="evidence" value="ECO:0007669"/>
    <property type="project" value="UniProtKB-SubCell"/>
</dbReference>
<keyword evidence="8" id="KW-0969">Cilium</keyword>
<comment type="function">
    <text evidence="13">Microtubule inner protein (MIP) part of the dynein-decorated doublet microtubules (DMTs) in cilia axoneme, which is required for motile cilia beating. May play a role in the control of meiotic division and germ cell differentiation through regulation of pairing and recombination during meiosis. Required for sperm flagella assembly. May play a role in the assembly and function of the outer dynein arm-docking complex (ODA-DC). ODA-DC mediates outer dynein arms (ODA) binding onto the axonemal doublet microtubules.</text>
</comment>
<reference evidence="17" key="1">
    <citation type="submission" date="2020-11" db="EMBL/GenBank/DDBJ databases">
        <authorList>
            <person name="Tran Van P."/>
        </authorList>
    </citation>
    <scope>NUCLEOTIDE SEQUENCE</scope>
</reference>
<feature type="region of interest" description="Disordered" evidence="15">
    <location>
        <begin position="688"/>
        <end position="722"/>
    </location>
</feature>
<feature type="compositionally biased region" description="Polar residues" evidence="15">
    <location>
        <begin position="759"/>
        <end position="775"/>
    </location>
</feature>
<evidence type="ECO:0000256" key="8">
    <source>
        <dbReference type="ARBA" id="ARBA00023069"/>
    </source>
</evidence>
<dbReference type="PANTHER" id="PTHR19265">
    <property type="entry name" value="MEIOSIS-SPECIFIC NUCLEAR STRUCTURAL PROTEIN 1"/>
    <property type="match status" value="1"/>
</dbReference>
<feature type="coiled-coil region" evidence="14">
    <location>
        <begin position="12"/>
        <end position="57"/>
    </location>
</feature>
<dbReference type="EMBL" id="OB793064">
    <property type="protein sequence ID" value="CAD7425916.1"/>
    <property type="molecule type" value="Genomic_DNA"/>
</dbReference>
<proteinExistence type="inferred from homology"/>
<accession>A0A7R9HKA8</accession>
<feature type="region of interest" description="Disordered" evidence="15">
    <location>
        <begin position="817"/>
        <end position="837"/>
    </location>
</feature>
<evidence type="ECO:0000256" key="3">
    <source>
        <dbReference type="ARBA" id="ARBA00009158"/>
    </source>
</evidence>
<keyword evidence="7 14" id="KW-0175">Coiled coil</keyword>
<dbReference type="GO" id="GO:0031514">
    <property type="term" value="C:motile cilium"/>
    <property type="evidence" value="ECO:0007669"/>
    <property type="project" value="TreeGrafter"/>
</dbReference>
<evidence type="ECO:0000256" key="10">
    <source>
        <dbReference type="ARBA" id="ARBA00023242"/>
    </source>
</evidence>
<evidence type="ECO:0000256" key="7">
    <source>
        <dbReference type="ARBA" id="ARBA00023054"/>
    </source>
</evidence>
<dbReference type="PANTHER" id="PTHR19265:SF0">
    <property type="entry name" value="MEIOSIS-SPECIFIC NUCLEAR STRUCTURAL PROTEIN 1"/>
    <property type="match status" value="1"/>
</dbReference>
<dbReference type="AlphaFoldDB" id="A0A7R9HKA8"/>
<evidence type="ECO:0000256" key="5">
    <source>
        <dbReference type="ARBA" id="ARBA00022490"/>
    </source>
</evidence>
<keyword evidence="10" id="KW-0539">Nucleus</keyword>
<evidence type="ECO:0000256" key="14">
    <source>
        <dbReference type="SAM" id="Coils"/>
    </source>
</evidence>
<feature type="region of interest" description="Disordered" evidence="15">
    <location>
        <begin position="754"/>
        <end position="787"/>
    </location>
</feature>
<sequence>MIDKYFGFRQKLRETSIELKDLEAKLRAAYVTKELAAQLAEKEAAKMEEKIREQTAHELQRSLWQQDEELERQRDLEEFQRKLRYRTELQEQMIEAEKQRQEAFKEFLREKKMVDDIVRQIQEEDMREMEQKMINMQKTQEEIEEFRKAREAWKQKERMEMEEENRRLAEYVQMQDMAQQQKMELMRQKEEEKAKVMEKIATALHVEQMKRKEREEIIQELLEEEARLAAEKKEQEEIEKQLRHRIEMRQQQKEYQRQRMEQLKREAAKESEERQRLLAKFAEDDRIEQLTAERRRLKVIEHRRAVERELEERRARRAEEMRKLIRLVELEKEEEKARLRLIEEERLRMLKEHATQLLGYLPRGVLREDDLPHLGSDFVEKLAGPVVLCSVHLATSLGVPGLIPGWHLGYFSRKENYPKSHRAYTLRIATCESNTLAQLADCLPTELKVSGLIHLVRSQSVDRLRRRSKCGVQGGSGCCERPISCLQSDSQWERTIIDIARKSGTYNSIDAWYLMGWEYKSTVTLAVRFPSSWHLLLRICPLPELGEGENKPNRNEKTVSLNDGARYMRREPPSVHPTEIRNSGFPDMGSVVYCGSSMVDHTATTRGLVFERVRLEKGKGVGVGGCWMTVDRTQADTDLFIPSLSTRSSRSSPKVIPQLSHTDRAAAVCWRGWFQLLQIEGRLGLFLDPPEPSSMPSTAPTSGSHQERRNDPPGLDSLGQTNLASHTSLNTCSRPVGESGVATSTLLQPRLQRIKKNQDAPTTSVPPATDSPSFRHSTESPGEGVKIKCGPEFLASSSDQEITQGAKILVNGELEWEEPSRKEGATGEGEVVNLRYR</sequence>
<evidence type="ECO:0000256" key="9">
    <source>
        <dbReference type="ARBA" id="ARBA00023212"/>
    </source>
</evidence>
<evidence type="ECO:0000256" key="13">
    <source>
        <dbReference type="ARBA" id="ARBA00046114"/>
    </source>
</evidence>
<keyword evidence="12" id="KW-0966">Cell projection</keyword>
<evidence type="ECO:0000256" key="1">
    <source>
        <dbReference type="ARBA" id="ARBA00004123"/>
    </source>
</evidence>
<comment type="subcellular location">
    <subcellularLocation>
        <location evidence="2">Cytoplasm</location>
        <location evidence="2">Cytoskeleton</location>
        <location evidence="2">Flagellum axoneme</location>
    </subcellularLocation>
    <subcellularLocation>
        <location evidence="1">Nucleus</location>
    </subcellularLocation>
</comment>